<accession>A0A3B9GVF8</accession>
<evidence type="ECO:0000256" key="1">
    <source>
        <dbReference type="SAM" id="Phobius"/>
    </source>
</evidence>
<name>A0A3B9GVF8_9PROT</name>
<keyword evidence="1" id="KW-0812">Transmembrane</keyword>
<sequence length="289" mass="31792">MQAEPQPENDFEGVAGTAILLLGYSVILCLTGLSLWAVGAVQLASRPEADPLRFWYLLVFLALELWVCAGLVVIGIRLRQGRWGAALIALTLWLAALSLSAMQEKRFHTLFDGKLDAAVAQKLAERANAEARIVDLERTLKAFDKPSRSVEAIEAELSGYEARSDAEKFPTRITSLKAELKAAQSYAMVAADLGAQRNILEDTAALAAERLDARKVGQGFRFFGKTVPADASIWLLIATMLAIKSLGPWLLIGNRDKVEEAPEPVQPAEDTDWTYVERTDRQGKVRRVK</sequence>
<dbReference type="EMBL" id="DMAN01000101">
    <property type="protein sequence ID" value="HAE26445.1"/>
    <property type="molecule type" value="Genomic_DNA"/>
</dbReference>
<comment type="caution">
    <text evidence="2">The sequence shown here is derived from an EMBL/GenBank/DDBJ whole genome shotgun (WGS) entry which is preliminary data.</text>
</comment>
<protein>
    <recommendedName>
        <fullName evidence="4">DUF4407 domain-containing protein</fullName>
    </recommendedName>
</protein>
<feature type="transmembrane region" description="Helical" evidence="1">
    <location>
        <begin position="21"/>
        <end position="42"/>
    </location>
</feature>
<keyword evidence="1" id="KW-0472">Membrane</keyword>
<evidence type="ECO:0000313" key="3">
    <source>
        <dbReference type="Proteomes" id="UP000259610"/>
    </source>
</evidence>
<evidence type="ECO:0000313" key="2">
    <source>
        <dbReference type="EMBL" id="HAE26445.1"/>
    </source>
</evidence>
<feature type="transmembrane region" description="Helical" evidence="1">
    <location>
        <begin position="54"/>
        <end position="76"/>
    </location>
</feature>
<feature type="transmembrane region" description="Helical" evidence="1">
    <location>
        <begin position="231"/>
        <end position="252"/>
    </location>
</feature>
<dbReference type="Proteomes" id="UP000259610">
    <property type="component" value="Unassembled WGS sequence"/>
</dbReference>
<evidence type="ECO:0008006" key="4">
    <source>
        <dbReference type="Google" id="ProtNLM"/>
    </source>
</evidence>
<organism evidence="2 3">
    <name type="scientific">Hyphomonas adhaerens</name>
    <dbReference type="NCBI Taxonomy" id="81029"/>
    <lineage>
        <taxon>Bacteria</taxon>
        <taxon>Pseudomonadati</taxon>
        <taxon>Pseudomonadota</taxon>
        <taxon>Alphaproteobacteria</taxon>
        <taxon>Hyphomonadales</taxon>
        <taxon>Hyphomonadaceae</taxon>
        <taxon>Hyphomonas</taxon>
    </lineage>
</organism>
<dbReference type="AlphaFoldDB" id="A0A3B9GVF8"/>
<reference evidence="2 3" key="1">
    <citation type="journal article" date="2018" name="Nat. Biotechnol.">
        <title>A standardized bacterial taxonomy based on genome phylogeny substantially revises the tree of life.</title>
        <authorList>
            <person name="Parks D.H."/>
            <person name="Chuvochina M."/>
            <person name="Waite D.W."/>
            <person name="Rinke C."/>
            <person name="Skarshewski A."/>
            <person name="Chaumeil P.A."/>
            <person name="Hugenholtz P."/>
        </authorList>
    </citation>
    <scope>NUCLEOTIDE SEQUENCE [LARGE SCALE GENOMIC DNA]</scope>
    <source>
        <strain evidence="2">UBA8733</strain>
    </source>
</reference>
<feature type="non-terminal residue" evidence="2">
    <location>
        <position position="289"/>
    </location>
</feature>
<keyword evidence="1" id="KW-1133">Transmembrane helix</keyword>
<gene>
    <name evidence="2" type="ORF">DCG58_04740</name>
</gene>
<feature type="transmembrane region" description="Helical" evidence="1">
    <location>
        <begin position="83"/>
        <end position="102"/>
    </location>
</feature>
<proteinExistence type="predicted"/>